<keyword evidence="5 10" id="KW-0812">Transmembrane</keyword>
<comment type="similarity">
    <text evidence="2 10">Belongs to the SecG family.</text>
</comment>
<dbReference type="PANTHER" id="PTHR34182:SF1">
    <property type="entry name" value="PROTEIN-EXPORT MEMBRANE PROTEIN SECG"/>
    <property type="match status" value="1"/>
</dbReference>
<keyword evidence="9 10" id="KW-0472">Membrane</keyword>
<evidence type="ECO:0000256" key="10">
    <source>
        <dbReference type="RuleBase" id="RU365087"/>
    </source>
</evidence>
<evidence type="ECO:0000256" key="11">
    <source>
        <dbReference type="SAM" id="MobiDB-lite"/>
    </source>
</evidence>
<feature type="region of interest" description="Disordered" evidence="11">
    <location>
        <begin position="82"/>
        <end position="121"/>
    </location>
</feature>
<keyword evidence="4 10" id="KW-1003">Cell membrane</keyword>
<keyword evidence="3 10" id="KW-0813">Transport</keyword>
<keyword evidence="8 10" id="KW-0811">Translocation</keyword>
<keyword evidence="7 10" id="KW-1133">Transmembrane helix</keyword>
<dbReference type="GO" id="GO:0065002">
    <property type="term" value="P:intracellular protein transmembrane transport"/>
    <property type="evidence" value="ECO:0007669"/>
    <property type="project" value="TreeGrafter"/>
</dbReference>
<dbReference type="InterPro" id="IPR004692">
    <property type="entry name" value="SecG"/>
</dbReference>
<evidence type="ECO:0000256" key="8">
    <source>
        <dbReference type="ARBA" id="ARBA00023010"/>
    </source>
</evidence>
<protein>
    <recommendedName>
        <fullName evidence="10">Protein-export membrane protein SecG</fullName>
    </recommendedName>
</protein>
<dbReference type="KEGG" id="drc:G0Q07_18400"/>
<reference evidence="12 13" key="1">
    <citation type="submission" date="2020-02" db="EMBL/GenBank/DDBJ databases">
        <title>Genome sequencing for Draconibacterium sp. strain M1.</title>
        <authorList>
            <person name="Park S.-J."/>
        </authorList>
    </citation>
    <scope>NUCLEOTIDE SEQUENCE [LARGE SCALE GENOMIC DNA]</scope>
    <source>
        <strain evidence="12 13">M1</strain>
    </source>
</reference>
<dbReference type="AlphaFoldDB" id="A0A6C0RHM7"/>
<dbReference type="RefSeq" id="WP_163348528.1">
    <property type="nucleotide sequence ID" value="NZ_CP048409.1"/>
</dbReference>
<name>A0A6C0RHM7_9BACT</name>
<evidence type="ECO:0000256" key="7">
    <source>
        <dbReference type="ARBA" id="ARBA00022989"/>
    </source>
</evidence>
<evidence type="ECO:0000256" key="1">
    <source>
        <dbReference type="ARBA" id="ARBA00004651"/>
    </source>
</evidence>
<gene>
    <name evidence="12" type="primary">secG</name>
    <name evidence="12" type="ORF">G0Q07_18400</name>
</gene>
<keyword evidence="6 10" id="KW-0653">Protein transport</keyword>
<evidence type="ECO:0000313" key="12">
    <source>
        <dbReference type="EMBL" id="QIA09557.1"/>
    </source>
</evidence>
<dbReference type="Pfam" id="PF03840">
    <property type="entry name" value="SecG"/>
    <property type="match status" value="1"/>
</dbReference>
<comment type="subcellular location">
    <subcellularLocation>
        <location evidence="1 10">Cell membrane</location>
        <topology evidence="1 10">Multi-pass membrane protein</topology>
    </subcellularLocation>
</comment>
<comment type="function">
    <text evidence="10">Involved in protein export. Participates in an early event of protein translocation.</text>
</comment>
<dbReference type="Proteomes" id="UP000474630">
    <property type="component" value="Chromosome"/>
</dbReference>
<dbReference type="GO" id="GO:0043952">
    <property type="term" value="P:protein transport by the Sec complex"/>
    <property type="evidence" value="ECO:0007669"/>
    <property type="project" value="TreeGrafter"/>
</dbReference>
<organism evidence="12 13">
    <name type="scientific">Draconibacterium halophilum</name>
    <dbReference type="NCBI Taxonomy" id="2706887"/>
    <lineage>
        <taxon>Bacteria</taxon>
        <taxon>Pseudomonadati</taxon>
        <taxon>Bacteroidota</taxon>
        <taxon>Bacteroidia</taxon>
        <taxon>Marinilabiliales</taxon>
        <taxon>Prolixibacteraceae</taxon>
        <taxon>Draconibacterium</taxon>
    </lineage>
</organism>
<dbReference type="GO" id="GO:0005886">
    <property type="term" value="C:plasma membrane"/>
    <property type="evidence" value="ECO:0007669"/>
    <property type="project" value="UniProtKB-SubCell"/>
</dbReference>
<keyword evidence="13" id="KW-1185">Reference proteome</keyword>
<comment type="caution">
    <text evidence="10">Lacks conserved residue(s) required for the propagation of feature annotation.</text>
</comment>
<feature type="compositionally biased region" description="Acidic residues" evidence="11">
    <location>
        <begin position="112"/>
        <end position="121"/>
    </location>
</feature>
<evidence type="ECO:0000256" key="3">
    <source>
        <dbReference type="ARBA" id="ARBA00022448"/>
    </source>
</evidence>
<evidence type="ECO:0000313" key="13">
    <source>
        <dbReference type="Proteomes" id="UP000474630"/>
    </source>
</evidence>
<dbReference type="NCBIfam" id="TIGR00810">
    <property type="entry name" value="secG"/>
    <property type="match status" value="1"/>
</dbReference>
<dbReference type="PANTHER" id="PTHR34182">
    <property type="entry name" value="PROTEIN-EXPORT MEMBRANE PROTEIN SECG"/>
    <property type="match status" value="1"/>
</dbReference>
<dbReference type="EMBL" id="CP048409">
    <property type="protein sequence ID" value="QIA09557.1"/>
    <property type="molecule type" value="Genomic_DNA"/>
</dbReference>
<dbReference type="GO" id="GO:0009306">
    <property type="term" value="P:protein secretion"/>
    <property type="evidence" value="ECO:0007669"/>
    <property type="project" value="UniProtKB-UniRule"/>
</dbReference>
<evidence type="ECO:0000256" key="9">
    <source>
        <dbReference type="ARBA" id="ARBA00023136"/>
    </source>
</evidence>
<feature type="transmembrane region" description="Helical" evidence="10">
    <location>
        <begin position="55"/>
        <end position="73"/>
    </location>
</feature>
<accession>A0A6C0RHM7</accession>
<dbReference type="GO" id="GO:0015450">
    <property type="term" value="F:protein-transporting ATPase activity"/>
    <property type="evidence" value="ECO:0007669"/>
    <property type="project" value="UniProtKB-UniRule"/>
</dbReference>
<proteinExistence type="inferred from homology"/>
<sequence length="121" mass="12972">MYTLITVLLFIVCILLVLIVLVQNSKGGGLASNFQSSGQVMGVRKTTDFLEKGTWFLAAALLFLSVVGAGFIPREQTEVDQSRVQEQIETAVDPTQVPTFPTTPPAATEETPAAEDEGGEN</sequence>
<evidence type="ECO:0000256" key="2">
    <source>
        <dbReference type="ARBA" id="ARBA00008445"/>
    </source>
</evidence>
<evidence type="ECO:0000256" key="5">
    <source>
        <dbReference type="ARBA" id="ARBA00022692"/>
    </source>
</evidence>
<evidence type="ECO:0000256" key="4">
    <source>
        <dbReference type="ARBA" id="ARBA00022475"/>
    </source>
</evidence>
<evidence type="ECO:0000256" key="6">
    <source>
        <dbReference type="ARBA" id="ARBA00022927"/>
    </source>
</evidence>